<evidence type="ECO:0000313" key="3">
    <source>
        <dbReference type="Proteomes" id="UP000554482"/>
    </source>
</evidence>
<proteinExistence type="predicted"/>
<gene>
    <name evidence="2" type="ORF">FRX31_011430</name>
</gene>
<organism evidence="2 3">
    <name type="scientific">Thalictrum thalictroides</name>
    <name type="common">Rue-anemone</name>
    <name type="synonym">Anemone thalictroides</name>
    <dbReference type="NCBI Taxonomy" id="46969"/>
    <lineage>
        <taxon>Eukaryota</taxon>
        <taxon>Viridiplantae</taxon>
        <taxon>Streptophyta</taxon>
        <taxon>Embryophyta</taxon>
        <taxon>Tracheophyta</taxon>
        <taxon>Spermatophyta</taxon>
        <taxon>Magnoliopsida</taxon>
        <taxon>Ranunculales</taxon>
        <taxon>Ranunculaceae</taxon>
        <taxon>Thalictroideae</taxon>
        <taxon>Thalictrum</taxon>
    </lineage>
</organism>
<reference evidence="2 3" key="1">
    <citation type="submission" date="2020-06" db="EMBL/GenBank/DDBJ databases">
        <title>Transcriptomic and genomic resources for Thalictrum thalictroides and T. hernandezii: Facilitating candidate gene discovery in an emerging model plant lineage.</title>
        <authorList>
            <person name="Arias T."/>
            <person name="Riano-Pachon D.M."/>
            <person name="Di Stilio V.S."/>
        </authorList>
    </citation>
    <scope>NUCLEOTIDE SEQUENCE [LARGE SCALE GENOMIC DNA]</scope>
    <source>
        <strain evidence="3">cv. WT478/WT964</strain>
        <tissue evidence="2">Leaves</tissue>
    </source>
</reference>
<dbReference type="Proteomes" id="UP000554482">
    <property type="component" value="Unassembled WGS sequence"/>
</dbReference>
<comment type="caution">
    <text evidence="2">The sequence shown here is derived from an EMBL/GenBank/DDBJ whole genome shotgun (WGS) entry which is preliminary data.</text>
</comment>
<keyword evidence="3" id="KW-1185">Reference proteome</keyword>
<keyword evidence="1" id="KW-0812">Transmembrane</keyword>
<keyword evidence="1" id="KW-1133">Transmembrane helix</keyword>
<accession>A0A7J6WQT7</accession>
<dbReference type="AlphaFoldDB" id="A0A7J6WQT7"/>
<protein>
    <submittedName>
        <fullName evidence="2">Uncharacterized protein</fullName>
    </submittedName>
</protein>
<evidence type="ECO:0000313" key="2">
    <source>
        <dbReference type="EMBL" id="KAF5198980.1"/>
    </source>
</evidence>
<name>A0A7J6WQT7_THATH</name>
<feature type="transmembrane region" description="Helical" evidence="1">
    <location>
        <begin position="20"/>
        <end position="38"/>
    </location>
</feature>
<dbReference type="EMBL" id="JABWDY010012623">
    <property type="protein sequence ID" value="KAF5198980.1"/>
    <property type="molecule type" value="Genomic_DNA"/>
</dbReference>
<sequence>MRGDSISAFLAASAPKELVIIYGTYQIFPFFLFGFAIFSRLGILYSHRLHSLCCAIEGSGVYSRVYKHL</sequence>
<keyword evidence="1" id="KW-0472">Membrane</keyword>
<evidence type="ECO:0000256" key="1">
    <source>
        <dbReference type="SAM" id="Phobius"/>
    </source>
</evidence>